<dbReference type="AlphaFoldDB" id="A0A2T4BU78"/>
<feature type="region of interest" description="Disordered" evidence="1">
    <location>
        <begin position="1"/>
        <end position="58"/>
    </location>
</feature>
<protein>
    <submittedName>
        <fullName evidence="2">Uncharacterized protein</fullName>
    </submittedName>
</protein>
<name>A0A2T4BU78_TRILO</name>
<evidence type="ECO:0000313" key="3">
    <source>
        <dbReference type="Proteomes" id="UP000240760"/>
    </source>
</evidence>
<accession>A0A2T4BU78</accession>
<dbReference type="Proteomes" id="UP000240760">
    <property type="component" value="Unassembled WGS sequence"/>
</dbReference>
<organism evidence="2 3">
    <name type="scientific">Trichoderma longibrachiatum ATCC 18648</name>
    <dbReference type="NCBI Taxonomy" id="983965"/>
    <lineage>
        <taxon>Eukaryota</taxon>
        <taxon>Fungi</taxon>
        <taxon>Dikarya</taxon>
        <taxon>Ascomycota</taxon>
        <taxon>Pezizomycotina</taxon>
        <taxon>Sordariomycetes</taxon>
        <taxon>Hypocreomycetidae</taxon>
        <taxon>Hypocreales</taxon>
        <taxon>Hypocreaceae</taxon>
        <taxon>Trichoderma</taxon>
    </lineage>
</organism>
<evidence type="ECO:0000256" key="1">
    <source>
        <dbReference type="SAM" id="MobiDB-lite"/>
    </source>
</evidence>
<sequence length="71" mass="8119">MSSTSIKPGESRKEGKKKKNKETKSKNGRDQYIVSAPLRGAKREHMIQEKKEKGKKDGLPLWRLLNPWSGL</sequence>
<keyword evidence="3" id="KW-1185">Reference proteome</keyword>
<proteinExistence type="predicted"/>
<dbReference type="EMBL" id="KZ679140">
    <property type="protein sequence ID" value="PTB72871.1"/>
    <property type="molecule type" value="Genomic_DNA"/>
</dbReference>
<reference evidence="2 3" key="1">
    <citation type="submission" date="2016-07" db="EMBL/GenBank/DDBJ databases">
        <title>Multiple horizontal gene transfer events from other fungi enriched the ability of initially mycotrophic Trichoderma (Ascomycota) to feed on dead plant biomass.</title>
        <authorList>
            <consortium name="DOE Joint Genome Institute"/>
            <person name="Aerts A."/>
            <person name="Atanasova L."/>
            <person name="Chenthamara K."/>
            <person name="Zhang J."/>
            <person name="Grujic M."/>
            <person name="Henrissat B."/>
            <person name="Kuo A."/>
            <person name="Salamov A."/>
            <person name="Lipzen A."/>
            <person name="Labutti K."/>
            <person name="Barry K."/>
            <person name="Miao Y."/>
            <person name="Rahimi M.J."/>
            <person name="Shen Q."/>
            <person name="Grigoriev I.V."/>
            <person name="Kubicek C.P."/>
            <person name="Druzhinina I.S."/>
        </authorList>
    </citation>
    <scope>NUCLEOTIDE SEQUENCE [LARGE SCALE GENOMIC DNA]</scope>
    <source>
        <strain evidence="2 3">ATCC 18648</strain>
    </source>
</reference>
<gene>
    <name evidence="2" type="ORF">M440DRAFT_1405331</name>
</gene>
<feature type="compositionally biased region" description="Basic and acidic residues" evidence="1">
    <location>
        <begin position="41"/>
        <end position="58"/>
    </location>
</feature>
<evidence type="ECO:0000313" key="2">
    <source>
        <dbReference type="EMBL" id="PTB72871.1"/>
    </source>
</evidence>